<evidence type="ECO:0000256" key="1">
    <source>
        <dbReference type="SAM" id="MobiDB-lite"/>
    </source>
</evidence>
<dbReference type="Proteomes" id="UP001604336">
    <property type="component" value="Unassembled WGS sequence"/>
</dbReference>
<dbReference type="AlphaFoldDB" id="A0ABD1TVF7"/>
<feature type="compositionally biased region" description="Acidic residues" evidence="1">
    <location>
        <begin position="115"/>
        <end position="132"/>
    </location>
</feature>
<feature type="region of interest" description="Disordered" evidence="1">
    <location>
        <begin position="42"/>
        <end position="132"/>
    </location>
</feature>
<dbReference type="EMBL" id="JBFOLK010000004">
    <property type="protein sequence ID" value="KAL2516715.1"/>
    <property type="molecule type" value="Genomic_DNA"/>
</dbReference>
<feature type="compositionally biased region" description="Basic and acidic residues" evidence="1">
    <location>
        <begin position="78"/>
        <end position="90"/>
    </location>
</feature>
<name>A0ABD1TVF7_9LAMI</name>
<keyword evidence="3" id="KW-1185">Reference proteome</keyword>
<evidence type="ECO:0000313" key="3">
    <source>
        <dbReference type="Proteomes" id="UP001604336"/>
    </source>
</evidence>
<protein>
    <submittedName>
        <fullName evidence="2">Uncharacterized protein</fullName>
    </submittedName>
</protein>
<evidence type="ECO:0000313" key="2">
    <source>
        <dbReference type="EMBL" id="KAL2516715.1"/>
    </source>
</evidence>
<comment type="caution">
    <text evidence="2">The sequence shown here is derived from an EMBL/GenBank/DDBJ whole genome shotgun (WGS) entry which is preliminary data.</text>
</comment>
<organism evidence="2 3">
    <name type="scientific">Abeliophyllum distichum</name>
    <dbReference type="NCBI Taxonomy" id="126358"/>
    <lineage>
        <taxon>Eukaryota</taxon>
        <taxon>Viridiplantae</taxon>
        <taxon>Streptophyta</taxon>
        <taxon>Embryophyta</taxon>
        <taxon>Tracheophyta</taxon>
        <taxon>Spermatophyta</taxon>
        <taxon>Magnoliopsida</taxon>
        <taxon>eudicotyledons</taxon>
        <taxon>Gunneridae</taxon>
        <taxon>Pentapetalae</taxon>
        <taxon>asterids</taxon>
        <taxon>lamiids</taxon>
        <taxon>Lamiales</taxon>
        <taxon>Oleaceae</taxon>
        <taxon>Forsythieae</taxon>
        <taxon>Abeliophyllum</taxon>
    </lineage>
</organism>
<gene>
    <name evidence="2" type="ORF">Adt_12962</name>
</gene>
<feature type="compositionally biased region" description="Acidic residues" evidence="1">
    <location>
        <begin position="91"/>
        <end position="107"/>
    </location>
</feature>
<proteinExistence type="predicted"/>
<reference evidence="3" key="1">
    <citation type="submission" date="2024-07" db="EMBL/GenBank/DDBJ databases">
        <title>Two chromosome-level genome assemblies of Korean endemic species Abeliophyllum distichum and Forsythia ovata (Oleaceae).</title>
        <authorList>
            <person name="Jang H."/>
        </authorList>
    </citation>
    <scope>NUCLEOTIDE SEQUENCE [LARGE SCALE GENOMIC DNA]</scope>
</reference>
<sequence>MYNKRLKDRHVRLKSLKEGEDPLIANDFPSDDEWIADVDSEIPSNTRDLNDDQIQPSAQGIGSSTHTQSQYKRKRAVSQKDKGKGKLKLVDEEEDWIDIASEDEEDDMRIRYDDDSMEDPTNSDDDNLSTDF</sequence>
<accession>A0ABD1TVF7</accession>
<feature type="compositionally biased region" description="Polar residues" evidence="1">
    <location>
        <begin position="42"/>
        <end position="70"/>
    </location>
</feature>